<dbReference type="Proteomes" id="UP001328107">
    <property type="component" value="Unassembled WGS sequence"/>
</dbReference>
<evidence type="ECO:0000313" key="1">
    <source>
        <dbReference type="EMBL" id="GMR56642.1"/>
    </source>
</evidence>
<protein>
    <submittedName>
        <fullName evidence="1">Uncharacterized protein</fullName>
    </submittedName>
</protein>
<sequence>QERQAWYQRFLEGRSAPFTRPIPPGTVSEGYAYQISKLHLRELEDGKPYYVHCYFYDGDRNHFFGRDNQSNVVICSKKTLILEEEFFFHAPITSAVHIVMEVVRSSQGYDDISIAWSVIEMGEKVRTLPYYGQHDHAPILKQKLYPGSPKFLLISKTLTSYSGLEGTVETRLLAHPQLSSVSDFFPEYGFFIDHDEIP</sequence>
<feature type="non-terminal residue" evidence="1">
    <location>
        <position position="1"/>
    </location>
</feature>
<evidence type="ECO:0000313" key="2">
    <source>
        <dbReference type="Proteomes" id="UP001328107"/>
    </source>
</evidence>
<comment type="caution">
    <text evidence="1">The sequence shown here is derived from an EMBL/GenBank/DDBJ whole genome shotgun (WGS) entry which is preliminary data.</text>
</comment>
<reference evidence="2" key="1">
    <citation type="submission" date="2022-10" db="EMBL/GenBank/DDBJ databases">
        <title>Genome assembly of Pristionchus species.</title>
        <authorList>
            <person name="Yoshida K."/>
            <person name="Sommer R.J."/>
        </authorList>
    </citation>
    <scope>NUCLEOTIDE SEQUENCE [LARGE SCALE GENOMIC DNA]</scope>
    <source>
        <strain evidence="2">RS5460</strain>
    </source>
</reference>
<dbReference type="AlphaFoldDB" id="A0AAN5D5Z2"/>
<organism evidence="1 2">
    <name type="scientific">Pristionchus mayeri</name>
    <dbReference type="NCBI Taxonomy" id="1317129"/>
    <lineage>
        <taxon>Eukaryota</taxon>
        <taxon>Metazoa</taxon>
        <taxon>Ecdysozoa</taxon>
        <taxon>Nematoda</taxon>
        <taxon>Chromadorea</taxon>
        <taxon>Rhabditida</taxon>
        <taxon>Rhabditina</taxon>
        <taxon>Diplogasteromorpha</taxon>
        <taxon>Diplogasteroidea</taxon>
        <taxon>Neodiplogasteridae</taxon>
        <taxon>Pristionchus</taxon>
    </lineage>
</organism>
<keyword evidence="2" id="KW-1185">Reference proteome</keyword>
<name>A0AAN5D5Z2_9BILA</name>
<gene>
    <name evidence="1" type="ORF">PMAYCL1PPCAC_26837</name>
</gene>
<proteinExistence type="predicted"/>
<accession>A0AAN5D5Z2</accession>
<feature type="non-terminal residue" evidence="1">
    <location>
        <position position="198"/>
    </location>
</feature>
<dbReference type="EMBL" id="BTRK01000006">
    <property type="protein sequence ID" value="GMR56642.1"/>
    <property type="molecule type" value="Genomic_DNA"/>
</dbReference>